<reference evidence="9 10" key="1">
    <citation type="journal article" date="2018" name="Sci. Rep.">
        <title>Comparative genomics provides insights into the lifestyle and reveals functional heterogeneity of dark septate endophytic fungi.</title>
        <authorList>
            <person name="Knapp D.G."/>
            <person name="Nemeth J.B."/>
            <person name="Barry K."/>
            <person name="Hainaut M."/>
            <person name="Henrissat B."/>
            <person name="Johnson J."/>
            <person name="Kuo A."/>
            <person name="Lim J.H.P."/>
            <person name="Lipzen A."/>
            <person name="Nolan M."/>
            <person name="Ohm R.A."/>
            <person name="Tamas L."/>
            <person name="Grigoriev I.V."/>
            <person name="Spatafora J.W."/>
            <person name="Nagy L.G."/>
            <person name="Kovacs G.M."/>
        </authorList>
    </citation>
    <scope>NUCLEOTIDE SEQUENCE [LARGE SCALE GENOMIC DNA]</scope>
    <source>
        <strain evidence="9 10">DSE2036</strain>
    </source>
</reference>
<keyword evidence="10" id="KW-1185">Reference proteome</keyword>
<keyword evidence="2 7" id="KW-0812">Transmembrane</keyword>
<gene>
    <name evidence="9" type="ORF">DM02DRAFT_628343</name>
</gene>
<keyword evidence="4 7" id="KW-0472">Membrane</keyword>
<feature type="region of interest" description="Disordered" evidence="6">
    <location>
        <begin position="276"/>
        <end position="368"/>
    </location>
</feature>
<dbReference type="PANTHER" id="PTHR33048:SF155">
    <property type="entry name" value="INTEGRAL MEMBRANE PROTEIN"/>
    <property type="match status" value="1"/>
</dbReference>
<comment type="similarity">
    <text evidence="5">Belongs to the SAT4 family.</text>
</comment>
<evidence type="ECO:0000259" key="8">
    <source>
        <dbReference type="Pfam" id="PF20684"/>
    </source>
</evidence>
<feature type="compositionally biased region" description="Basic residues" evidence="6">
    <location>
        <begin position="334"/>
        <end position="343"/>
    </location>
</feature>
<dbReference type="OrthoDB" id="10017208at2759"/>
<proteinExistence type="inferred from homology"/>
<protein>
    <recommendedName>
        <fullName evidence="8">Rhodopsin domain-containing protein</fullName>
    </recommendedName>
</protein>
<feature type="compositionally biased region" description="Polar residues" evidence="6">
    <location>
        <begin position="298"/>
        <end position="333"/>
    </location>
</feature>
<evidence type="ECO:0000313" key="10">
    <source>
        <dbReference type="Proteomes" id="UP000244855"/>
    </source>
</evidence>
<evidence type="ECO:0000256" key="2">
    <source>
        <dbReference type="ARBA" id="ARBA00022692"/>
    </source>
</evidence>
<feature type="domain" description="Rhodopsin" evidence="8">
    <location>
        <begin position="167"/>
        <end position="258"/>
    </location>
</feature>
<dbReference type="GO" id="GO:0016020">
    <property type="term" value="C:membrane"/>
    <property type="evidence" value="ECO:0007669"/>
    <property type="project" value="UniProtKB-SubCell"/>
</dbReference>
<dbReference type="PANTHER" id="PTHR33048">
    <property type="entry name" value="PTH11-LIKE INTEGRAL MEMBRANE PROTEIN (AFU_ORTHOLOGUE AFUA_5G11245)"/>
    <property type="match status" value="1"/>
</dbReference>
<dbReference type="EMBL" id="KZ805370">
    <property type="protein sequence ID" value="PVI00618.1"/>
    <property type="molecule type" value="Genomic_DNA"/>
</dbReference>
<evidence type="ECO:0000256" key="6">
    <source>
        <dbReference type="SAM" id="MobiDB-lite"/>
    </source>
</evidence>
<dbReference type="InterPro" id="IPR049326">
    <property type="entry name" value="Rhodopsin_dom_fungi"/>
</dbReference>
<feature type="compositionally biased region" description="Basic and acidic residues" evidence="6">
    <location>
        <begin position="283"/>
        <end position="296"/>
    </location>
</feature>
<organism evidence="9 10">
    <name type="scientific">Periconia macrospinosa</name>
    <dbReference type="NCBI Taxonomy" id="97972"/>
    <lineage>
        <taxon>Eukaryota</taxon>
        <taxon>Fungi</taxon>
        <taxon>Dikarya</taxon>
        <taxon>Ascomycota</taxon>
        <taxon>Pezizomycotina</taxon>
        <taxon>Dothideomycetes</taxon>
        <taxon>Pleosporomycetidae</taxon>
        <taxon>Pleosporales</taxon>
        <taxon>Massarineae</taxon>
        <taxon>Periconiaceae</taxon>
        <taxon>Periconia</taxon>
    </lineage>
</organism>
<name>A0A2V1DQR6_9PLEO</name>
<evidence type="ECO:0000313" key="9">
    <source>
        <dbReference type="EMBL" id="PVI00618.1"/>
    </source>
</evidence>
<comment type="subcellular location">
    <subcellularLocation>
        <location evidence="1">Membrane</location>
        <topology evidence="1">Multi-pass membrane protein</topology>
    </subcellularLocation>
</comment>
<evidence type="ECO:0000256" key="3">
    <source>
        <dbReference type="ARBA" id="ARBA00022989"/>
    </source>
</evidence>
<dbReference type="InterPro" id="IPR052337">
    <property type="entry name" value="SAT4-like"/>
</dbReference>
<dbReference type="Proteomes" id="UP000244855">
    <property type="component" value="Unassembled WGS sequence"/>
</dbReference>
<feature type="transmembrane region" description="Helical" evidence="7">
    <location>
        <begin position="59"/>
        <end position="77"/>
    </location>
</feature>
<sequence>MAPPPTAEEIAYMEKNIGDDRTGLVFGVHSVFMVIGVVSVVLRFLSRFKVGAKLGKDDWLILAALASLIIHAGSCMITPKFGVGRHVILVSNVEGIIKVDIPYLSNAWVDTRALGLRCVCDGIGDRTTFGLYFPLVIVIFKKQSKKLSNISGRVHFSWGESPNSMKCINFRSDWLLLLLPIPVVWSLQLGQRTKIIICSLFALGGAVCVISIVRVSKAHDLKGVDPTWNYVPVQALSTIEGSIGVLAACMPTWRPLFRSLGQGLSSYFSHKGSRHAMGSGYHRSGEHGFSTKRDPHISVSSAHTQASNQHVTDSFPHSENLAVPTNSSTNQGIRRSRQSKRNKSNTSDDSVERMLQGRVHGTGTGSPIDVEMKYLSEMGMERSDSDVGYSVNVEASAGAITKPKTAFSTS</sequence>
<dbReference type="AlphaFoldDB" id="A0A2V1DQR6"/>
<evidence type="ECO:0000256" key="7">
    <source>
        <dbReference type="SAM" id="Phobius"/>
    </source>
</evidence>
<feature type="transmembrane region" description="Helical" evidence="7">
    <location>
        <begin position="23"/>
        <end position="44"/>
    </location>
</feature>
<evidence type="ECO:0000256" key="5">
    <source>
        <dbReference type="ARBA" id="ARBA00038359"/>
    </source>
</evidence>
<evidence type="ECO:0000256" key="4">
    <source>
        <dbReference type="ARBA" id="ARBA00023136"/>
    </source>
</evidence>
<evidence type="ECO:0000256" key="1">
    <source>
        <dbReference type="ARBA" id="ARBA00004141"/>
    </source>
</evidence>
<dbReference type="STRING" id="97972.A0A2V1DQR6"/>
<keyword evidence="3 7" id="KW-1133">Transmembrane helix</keyword>
<dbReference type="Pfam" id="PF20684">
    <property type="entry name" value="Fung_rhodopsin"/>
    <property type="match status" value="1"/>
</dbReference>
<accession>A0A2V1DQR6</accession>